<evidence type="ECO:0000256" key="6">
    <source>
        <dbReference type="SAM" id="MobiDB-lite"/>
    </source>
</evidence>
<reference evidence="9" key="1">
    <citation type="submission" date="2015-10" db="EMBL/GenBank/DDBJ databases">
        <authorList>
            <person name="Devillers H."/>
        </authorList>
    </citation>
    <scope>NUCLEOTIDE SEQUENCE [LARGE SCALE GENOMIC DNA]</scope>
</reference>
<dbReference type="InterPro" id="IPR020956">
    <property type="entry name" value="TF_Aft1_OSM"/>
</dbReference>
<evidence type="ECO:0000256" key="2">
    <source>
        <dbReference type="ARBA" id="ARBA00023015"/>
    </source>
</evidence>
<comment type="subcellular location">
    <subcellularLocation>
        <location evidence="1">Nucleus</location>
    </subcellularLocation>
</comment>
<feature type="compositionally biased region" description="Low complexity" evidence="6">
    <location>
        <begin position="190"/>
        <end position="206"/>
    </location>
</feature>
<feature type="region of interest" description="Disordered" evidence="6">
    <location>
        <begin position="250"/>
        <end position="272"/>
    </location>
</feature>
<evidence type="ECO:0000256" key="3">
    <source>
        <dbReference type="ARBA" id="ARBA00023163"/>
    </source>
</evidence>
<feature type="region of interest" description="Disordered" evidence="6">
    <location>
        <begin position="654"/>
        <end position="688"/>
    </location>
</feature>
<keyword evidence="2" id="KW-0805">Transcription regulation</keyword>
<proteinExistence type="predicted"/>
<dbReference type="InterPro" id="IPR051027">
    <property type="entry name" value="bZIP_transcription_factors"/>
</dbReference>
<feature type="region of interest" description="Disordered" evidence="6">
    <location>
        <begin position="290"/>
        <end position="459"/>
    </location>
</feature>
<feature type="compositionally biased region" description="Low complexity" evidence="6">
    <location>
        <begin position="258"/>
        <end position="272"/>
    </location>
</feature>
<dbReference type="PROSITE" id="PS50217">
    <property type="entry name" value="BZIP"/>
    <property type="match status" value="1"/>
</dbReference>
<organism evidence="8 9">
    <name type="scientific">Lachancea quebecensis</name>
    <dbReference type="NCBI Taxonomy" id="1654605"/>
    <lineage>
        <taxon>Eukaryota</taxon>
        <taxon>Fungi</taxon>
        <taxon>Dikarya</taxon>
        <taxon>Ascomycota</taxon>
        <taxon>Saccharomycotina</taxon>
        <taxon>Saccharomycetes</taxon>
        <taxon>Saccharomycetales</taxon>
        <taxon>Saccharomycetaceae</taxon>
        <taxon>Lachancea</taxon>
    </lineage>
</organism>
<dbReference type="Proteomes" id="UP000236544">
    <property type="component" value="Unassembled WGS sequence"/>
</dbReference>
<feature type="compositionally biased region" description="Low complexity" evidence="6">
    <location>
        <begin position="381"/>
        <end position="415"/>
    </location>
</feature>
<dbReference type="SUPFAM" id="SSF57959">
    <property type="entry name" value="Leucine zipper domain"/>
    <property type="match status" value="1"/>
</dbReference>
<keyword evidence="9" id="KW-1185">Reference proteome</keyword>
<feature type="compositionally biased region" description="Low complexity" evidence="6">
    <location>
        <begin position="218"/>
        <end position="229"/>
    </location>
</feature>
<feature type="compositionally biased region" description="Polar residues" evidence="6">
    <location>
        <begin position="125"/>
        <end position="134"/>
    </location>
</feature>
<keyword evidence="5" id="KW-0175">Coiled coil</keyword>
<dbReference type="PANTHER" id="PTHR19304">
    <property type="entry name" value="CYCLIC-AMP RESPONSE ELEMENT BINDING PROTEIN"/>
    <property type="match status" value="1"/>
</dbReference>
<evidence type="ECO:0000313" key="8">
    <source>
        <dbReference type="EMBL" id="CUS22376.1"/>
    </source>
</evidence>
<dbReference type="EMBL" id="LN890537">
    <property type="protein sequence ID" value="CUS22376.1"/>
    <property type="molecule type" value="Genomic_DNA"/>
</dbReference>
<feature type="coiled-coil region" evidence="5">
    <location>
        <begin position="478"/>
        <end position="505"/>
    </location>
</feature>
<dbReference type="Gene3D" id="1.20.5.170">
    <property type="match status" value="1"/>
</dbReference>
<feature type="compositionally biased region" description="Low complexity" evidence="6">
    <location>
        <begin position="144"/>
        <end position="182"/>
    </location>
</feature>
<keyword evidence="3" id="KW-0804">Transcription</keyword>
<dbReference type="GO" id="GO:0003700">
    <property type="term" value="F:DNA-binding transcription factor activity"/>
    <property type="evidence" value="ECO:0007669"/>
    <property type="project" value="InterPro"/>
</dbReference>
<feature type="domain" description="BZIP" evidence="7">
    <location>
        <begin position="460"/>
        <end position="509"/>
    </location>
</feature>
<gene>
    <name evidence="8" type="ORF">LAQU0_S05e03972g</name>
</gene>
<feature type="compositionally biased region" description="Polar residues" evidence="6">
    <location>
        <begin position="663"/>
        <end position="678"/>
    </location>
</feature>
<dbReference type="CDD" id="cd14687">
    <property type="entry name" value="bZIP_ATF2"/>
    <property type="match status" value="1"/>
</dbReference>
<sequence>MNECQTGIALQRKCHAHPHRLRYTVALLPRSNSSTGQLGTYCSVKHVPASTVLSTSASTDYRVAPERAQLSATRSSLTAARVQETVAAKYRQAQHVTSPSAMRASDPPANDASLVSSFDLEPNPFEQSFASTDKPQGAGGAGAAGAAAHQQAQRARQQSQSQPQPQSKVQSQSQPQSQSQNQQPPPTQPTLPAAQAPQAATSAQPRLPVIPTTPGGSRRLPPLLLANPAPAPATATTAVTAANALATPSAPQHGAALGGSQQAPQVPQASAGSATPGFFINLSKTGLTPNESGLRTGLTPGILTASAPPHPPPPVSLPSGQFTPGLSSLLGMPLGQQANQQQQQQQPQQQQQTQQAQQGPQQPAQQQQQQQQQLPPHPAMSWTHSSSTAVSSDPSTTSSQNSKTRNNTSSSSSSSLAHDGSGALSLSEPAQKRQKLGSALPVKKLKNPEPAPLDFKDEQERKRKEFLERNRVAASKFRKRKKEYIKKIESDVQFYEAEYDDLSQCMDKLCGISKQTINSSLVGMLKQALLRHDVTSSLTVCNHIEQVLLQTKYVQRGGRNPRREEEEKRRMESPDADINSDSTYPRRASLATASGDGYHPTQLQSHHLQSHIKPDAGPQLGAADHATGTINNLPLVINGNTLLGLGDIQDSSHNAGTGAATMSRPTSLTSLQPENNRSVPLHEYPNSN</sequence>
<dbReference type="GO" id="GO:0005634">
    <property type="term" value="C:nucleus"/>
    <property type="evidence" value="ECO:0007669"/>
    <property type="project" value="UniProtKB-SubCell"/>
</dbReference>
<name>A0A0P1KRQ3_9SACH</name>
<evidence type="ECO:0000259" key="7">
    <source>
        <dbReference type="PROSITE" id="PS50217"/>
    </source>
</evidence>
<keyword evidence="4" id="KW-0539">Nucleus</keyword>
<feature type="region of interest" description="Disordered" evidence="6">
    <location>
        <begin position="90"/>
        <end position="229"/>
    </location>
</feature>
<evidence type="ECO:0000256" key="5">
    <source>
        <dbReference type="SAM" id="Coils"/>
    </source>
</evidence>
<dbReference type="InterPro" id="IPR004827">
    <property type="entry name" value="bZIP"/>
</dbReference>
<evidence type="ECO:0000256" key="4">
    <source>
        <dbReference type="ARBA" id="ARBA00023242"/>
    </source>
</evidence>
<dbReference type="Pfam" id="PF11785">
    <property type="entry name" value="Aft1_OSA"/>
    <property type="match status" value="1"/>
</dbReference>
<feature type="compositionally biased region" description="Low complexity" evidence="6">
    <location>
        <begin position="324"/>
        <end position="373"/>
    </location>
</feature>
<dbReference type="OrthoDB" id="295274at2759"/>
<feature type="compositionally biased region" description="Basic and acidic residues" evidence="6">
    <location>
        <begin position="561"/>
        <end position="573"/>
    </location>
</feature>
<dbReference type="InterPro" id="IPR046347">
    <property type="entry name" value="bZIP_sf"/>
</dbReference>
<dbReference type="AlphaFoldDB" id="A0A0P1KRQ3"/>
<feature type="region of interest" description="Disordered" evidence="6">
    <location>
        <begin position="555"/>
        <end position="625"/>
    </location>
</feature>
<dbReference type="Pfam" id="PF00170">
    <property type="entry name" value="bZIP_1"/>
    <property type="match status" value="1"/>
</dbReference>
<dbReference type="SMART" id="SM00338">
    <property type="entry name" value="BRLZ"/>
    <property type="match status" value="1"/>
</dbReference>
<protein>
    <submittedName>
        <fullName evidence="8">LAQU0S05e03972g1_1</fullName>
    </submittedName>
</protein>
<evidence type="ECO:0000313" key="9">
    <source>
        <dbReference type="Proteomes" id="UP000236544"/>
    </source>
</evidence>
<evidence type="ECO:0000256" key="1">
    <source>
        <dbReference type="ARBA" id="ARBA00004123"/>
    </source>
</evidence>
<accession>A0A0P1KRQ3</accession>